<dbReference type="KEGG" id="vg:22113034"/>
<proteinExistence type="predicted"/>
<organismHost>
    <name type="scientific">Escherichia coli</name>
    <dbReference type="NCBI Taxonomy" id="562"/>
</organismHost>
<accession>A0A097J5F4</accession>
<dbReference type="RefSeq" id="YP_009102250.1">
    <property type="nucleotide sequence ID" value="NC_025448.1"/>
</dbReference>
<evidence type="ECO:0000256" key="1">
    <source>
        <dbReference type="SAM" id="Phobius"/>
    </source>
</evidence>
<reference evidence="2 3" key="1">
    <citation type="submission" date="2014-09" db="EMBL/GenBank/DDBJ databases">
        <title>Complete Genome Sequences of T4-like Bacteriophages RB3, RB5, RB6, RB7, RB9, RB10, RB27, RB33, RB55, RB59, and RB68.</title>
        <authorList>
            <person name="Yaung S.J."/>
            <person name="Esvelt K.M."/>
            <person name="Church G.M."/>
        </authorList>
    </citation>
    <scope>NUCLEOTIDE SEQUENCE [LARGE SCALE GENOMIC DNA]</scope>
</reference>
<organism evidence="2 3">
    <name type="scientific">Enterobacteria phage RB27</name>
    <name type="common">Bacteriophage RB27</name>
    <dbReference type="NCBI Taxonomy" id="69609"/>
    <lineage>
        <taxon>Viruses</taxon>
        <taxon>Duplodnaviria</taxon>
        <taxon>Heunggongvirae</taxon>
        <taxon>Uroviricota</taxon>
        <taxon>Caudoviricetes</taxon>
        <taxon>Pantevenvirales</taxon>
        <taxon>Straboviridae</taxon>
        <taxon>Tevenvirinae</taxon>
        <taxon>Tequatrovirus</taxon>
        <taxon>Tequatrovirus RB27</taxon>
    </lineage>
</organism>
<evidence type="ECO:0000313" key="2">
    <source>
        <dbReference type="EMBL" id="AIT74412.1"/>
    </source>
</evidence>
<keyword evidence="1" id="KW-0812">Transmembrane</keyword>
<keyword evidence="1" id="KW-0472">Membrane</keyword>
<sequence>MKSKIIAVLLLILMIIISIYYSVTVPLMIPTIILGWGLLLLQVKYECIN</sequence>
<dbReference type="EMBL" id="KM607000">
    <property type="protein sequence ID" value="AIT74412.1"/>
    <property type="molecule type" value="Genomic_DNA"/>
</dbReference>
<feature type="transmembrane region" description="Helical" evidence="1">
    <location>
        <begin position="5"/>
        <end position="21"/>
    </location>
</feature>
<gene>
    <name evidence="2" type="ORF">RB27_045</name>
</gene>
<dbReference type="GeneID" id="22113034"/>
<dbReference type="Proteomes" id="UP000029932">
    <property type="component" value="Segment"/>
</dbReference>
<keyword evidence="1" id="KW-1133">Transmembrane helix</keyword>
<keyword evidence="3" id="KW-1185">Reference proteome</keyword>
<name>A0A097J5F4_BPR27</name>
<protein>
    <submittedName>
        <fullName evidence="2">Uncharacterized protein</fullName>
    </submittedName>
</protein>
<evidence type="ECO:0000313" key="3">
    <source>
        <dbReference type="Proteomes" id="UP000029932"/>
    </source>
</evidence>